<organism evidence="4 5">
    <name type="scientific">Amylocarpus encephaloides</name>
    <dbReference type="NCBI Taxonomy" id="45428"/>
    <lineage>
        <taxon>Eukaryota</taxon>
        <taxon>Fungi</taxon>
        <taxon>Dikarya</taxon>
        <taxon>Ascomycota</taxon>
        <taxon>Pezizomycotina</taxon>
        <taxon>Leotiomycetes</taxon>
        <taxon>Helotiales</taxon>
        <taxon>Helotiales incertae sedis</taxon>
        <taxon>Amylocarpus</taxon>
    </lineage>
</organism>
<sequence>MASGPGVGSSGAGSLGAGPSSAGSSDIASSGARSYGAGPPGSAPRGFEPLRRTPTDSSYMYTGEARSQQAGAPAGIAKPYPSLFKNIERRQLTTPGSYLGAKRKWLHHPLKPGKAATWRAGSPGGIRSVYTHGNTNKFDVVYHDPKATTFNDNGGDFVLAVYYEGVPSPSLSRPSPQNP</sequence>
<feature type="compositionally biased region" description="Polar residues" evidence="3">
    <location>
        <begin position="55"/>
        <end position="70"/>
    </location>
</feature>
<keyword evidence="2" id="KW-0378">Hydrolase</keyword>
<reference evidence="4" key="1">
    <citation type="journal article" date="2021" name="IMA Fungus">
        <title>Genomic characterization of three marine fungi, including Emericellopsis atlantica sp. nov. with signatures of a generalist lifestyle and marine biomass degradation.</title>
        <authorList>
            <person name="Hagestad O.C."/>
            <person name="Hou L."/>
            <person name="Andersen J.H."/>
            <person name="Hansen E.H."/>
            <person name="Altermark B."/>
            <person name="Li C."/>
            <person name="Kuhnert E."/>
            <person name="Cox R.J."/>
            <person name="Crous P.W."/>
            <person name="Spatafora J.W."/>
            <person name="Lail K."/>
            <person name="Amirebrahimi M."/>
            <person name="Lipzen A."/>
            <person name="Pangilinan J."/>
            <person name="Andreopoulos W."/>
            <person name="Hayes R.D."/>
            <person name="Ng V."/>
            <person name="Grigoriev I.V."/>
            <person name="Jackson S.A."/>
            <person name="Sutton T.D.S."/>
            <person name="Dobson A.D.W."/>
            <person name="Rama T."/>
        </authorList>
    </citation>
    <scope>NUCLEOTIDE SEQUENCE</scope>
    <source>
        <strain evidence="4">TRa018bII</strain>
    </source>
</reference>
<keyword evidence="5" id="KW-1185">Reference proteome</keyword>
<dbReference type="GO" id="GO:0003723">
    <property type="term" value="F:RNA binding"/>
    <property type="evidence" value="ECO:0007669"/>
    <property type="project" value="InterPro"/>
</dbReference>
<keyword evidence="1" id="KW-0540">Nuclease</keyword>
<dbReference type="GO" id="GO:0004540">
    <property type="term" value="F:RNA nuclease activity"/>
    <property type="evidence" value="ECO:0007669"/>
    <property type="project" value="InterPro"/>
</dbReference>
<evidence type="ECO:0000313" key="4">
    <source>
        <dbReference type="EMBL" id="KAG9228073.1"/>
    </source>
</evidence>
<comment type="caution">
    <text evidence="4">The sequence shown here is derived from an EMBL/GenBank/DDBJ whole genome shotgun (WGS) entry which is preliminary data.</text>
</comment>
<dbReference type="GO" id="GO:0016787">
    <property type="term" value="F:hydrolase activity"/>
    <property type="evidence" value="ECO:0007669"/>
    <property type="project" value="UniProtKB-KW"/>
</dbReference>
<dbReference type="AlphaFoldDB" id="A0A9P8BYK2"/>
<feature type="compositionally biased region" description="Gly residues" evidence="3">
    <location>
        <begin position="1"/>
        <end position="16"/>
    </location>
</feature>
<dbReference type="OrthoDB" id="4499833at2759"/>
<dbReference type="EMBL" id="MU252111">
    <property type="protein sequence ID" value="KAG9228073.1"/>
    <property type="molecule type" value="Genomic_DNA"/>
</dbReference>
<evidence type="ECO:0000256" key="1">
    <source>
        <dbReference type="ARBA" id="ARBA00022722"/>
    </source>
</evidence>
<gene>
    <name evidence="4" type="ORF">BJ875DRAFT_490264</name>
</gene>
<protein>
    <submittedName>
        <fullName evidence="4">Uncharacterized protein</fullName>
    </submittedName>
</protein>
<feature type="region of interest" description="Disordered" evidence="3">
    <location>
        <begin position="1"/>
        <end position="76"/>
    </location>
</feature>
<dbReference type="InterPro" id="IPR016191">
    <property type="entry name" value="Ribonuclease/ribotoxin"/>
</dbReference>
<proteinExistence type="predicted"/>
<accession>A0A9P8BYK2</accession>
<dbReference type="Proteomes" id="UP000824998">
    <property type="component" value="Unassembled WGS sequence"/>
</dbReference>
<feature type="compositionally biased region" description="Low complexity" evidence="3">
    <location>
        <begin position="17"/>
        <end position="34"/>
    </location>
</feature>
<name>A0A9P8BYK2_9HELO</name>
<evidence type="ECO:0000256" key="2">
    <source>
        <dbReference type="ARBA" id="ARBA00022801"/>
    </source>
</evidence>
<evidence type="ECO:0000313" key="5">
    <source>
        <dbReference type="Proteomes" id="UP000824998"/>
    </source>
</evidence>
<evidence type="ECO:0000256" key="3">
    <source>
        <dbReference type="SAM" id="MobiDB-lite"/>
    </source>
</evidence>
<dbReference type="SUPFAM" id="SSF53933">
    <property type="entry name" value="Microbial ribonucleases"/>
    <property type="match status" value="1"/>
</dbReference>